<dbReference type="AlphaFoldDB" id="A0A066UBP1"/>
<evidence type="ECO:0000259" key="2">
    <source>
        <dbReference type="Pfam" id="PF00248"/>
    </source>
</evidence>
<dbReference type="Gene3D" id="3.20.20.100">
    <property type="entry name" value="NADP-dependent oxidoreductase domain"/>
    <property type="match status" value="1"/>
</dbReference>
<organism evidence="3 4">
    <name type="scientific">Amycolatopsis rifamycinica</name>
    <dbReference type="NCBI Taxonomy" id="287986"/>
    <lineage>
        <taxon>Bacteria</taxon>
        <taxon>Bacillati</taxon>
        <taxon>Actinomycetota</taxon>
        <taxon>Actinomycetes</taxon>
        <taxon>Pseudonocardiales</taxon>
        <taxon>Pseudonocardiaceae</taxon>
        <taxon>Amycolatopsis</taxon>
    </lineage>
</organism>
<dbReference type="EMBL" id="JMQI01000011">
    <property type="protein sequence ID" value="KDN23277.1"/>
    <property type="molecule type" value="Genomic_DNA"/>
</dbReference>
<sequence>MTTTYTFEDGLSVHRLGFGAMRLTEWEHVKDGAHAVARRAAELGVTFFDTADAYDLGLNEELLADALNPYPGLLIATKCGHARPSRGEWVPLGRPEYLRQQAELSLRRLRVERLDLLQLHRVDPQVPLADQVGALARLRDEGKVARIGLSEVTVAQLAEARAIAPIASVQNRYNLTDRASDDVLAYCEREGVAFVPWLPIASGRHATAGGVLGKVAADVGATPAQVSLAWLVHRSPVVIPIPGMSSIAHLEENCAAAEIELSDADFERLSALG</sequence>
<dbReference type="OrthoDB" id="3216283at2"/>
<feature type="domain" description="NADP-dependent oxidoreductase" evidence="2">
    <location>
        <begin position="15"/>
        <end position="271"/>
    </location>
</feature>
<reference evidence="3 4" key="1">
    <citation type="submission" date="2014-05" db="EMBL/GenBank/DDBJ databases">
        <title>Draft genome sequence of Amycolatopsis rifamycinica DSM 46095.</title>
        <authorList>
            <person name="Lal R."/>
            <person name="Saxena A."/>
            <person name="Kumari R."/>
            <person name="Mukherjee U."/>
            <person name="Singh P."/>
            <person name="Sangwan N."/>
            <person name="Mahato N.K."/>
        </authorList>
    </citation>
    <scope>NUCLEOTIDE SEQUENCE [LARGE SCALE GENOMIC DNA]</scope>
    <source>
        <strain evidence="3 4">DSM 46095</strain>
    </source>
</reference>
<dbReference type="InterPro" id="IPR036812">
    <property type="entry name" value="NAD(P)_OxRdtase_dom_sf"/>
</dbReference>
<evidence type="ECO:0000313" key="3">
    <source>
        <dbReference type="EMBL" id="KDN23277.1"/>
    </source>
</evidence>
<dbReference type="Proteomes" id="UP000027345">
    <property type="component" value="Unassembled WGS sequence"/>
</dbReference>
<dbReference type="InterPro" id="IPR020471">
    <property type="entry name" value="AKR"/>
</dbReference>
<name>A0A066UBP1_9PSEU</name>
<dbReference type="GO" id="GO:0005737">
    <property type="term" value="C:cytoplasm"/>
    <property type="evidence" value="ECO:0007669"/>
    <property type="project" value="TreeGrafter"/>
</dbReference>
<dbReference type="SUPFAM" id="SSF51430">
    <property type="entry name" value="NAD(P)-linked oxidoreductase"/>
    <property type="match status" value="1"/>
</dbReference>
<dbReference type="GO" id="GO:0016491">
    <property type="term" value="F:oxidoreductase activity"/>
    <property type="evidence" value="ECO:0007669"/>
    <property type="project" value="UniProtKB-KW"/>
</dbReference>
<keyword evidence="4" id="KW-1185">Reference proteome</keyword>
<dbReference type="eggNOG" id="COG0667">
    <property type="taxonomic scope" value="Bacteria"/>
</dbReference>
<evidence type="ECO:0000313" key="4">
    <source>
        <dbReference type="Proteomes" id="UP000027345"/>
    </source>
</evidence>
<comment type="caution">
    <text evidence="3">The sequence shown here is derived from an EMBL/GenBank/DDBJ whole genome shotgun (WGS) entry which is preliminary data.</text>
</comment>
<gene>
    <name evidence="3" type="ORF">DV20_06050</name>
</gene>
<dbReference type="InterPro" id="IPR050791">
    <property type="entry name" value="Aldo-Keto_reductase"/>
</dbReference>
<dbReference type="PANTHER" id="PTHR43625:SF40">
    <property type="entry name" value="ALDO-KETO REDUCTASE YAKC [NADP(+)]"/>
    <property type="match status" value="1"/>
</dbReference>
<keyword evidence="1" id="KW-0560">Oxidoreductase</keyword>
<dbReference type="PRINTS" id="PR00069">
    <property type="entry name" value="ALDKETRDTASE"/>
</dbReference>
<evidence type="ECO:0000256" key="1">
    <source>
        <dbReference type="ARBA" id="ARBA00023002"/>
    </source>
</evidence>
<dbReference type="STRING" id="287986.DV20_06050"/>
<dbReference type="CDD" id="cd19088">
    <property type="entry name" value="AKR_AKR13B1"/>
    <property type="match status" value="1"/>
</dbReference>
<proteinExistence type="predicted"/>
<protein>
    <submittedName>
        <fullName evidence="3">Oxidoreductase</fullName>
    </submittedName>
</protein>
<dbReference type="RefSeq" id="WP_043777241.1">
    <property type="nucleotide sequence ID" value="NZ_JMQI01000011.1"/>
</dbReference>
<accession>A0A066UBP1</accession>
<dbReference type="PANTHER" id="PTHR43625">
    <property type="entry name" value="AFLATOXIN B1 ALDEHYDE REDUCTASE"/>
    <property type="match status" value="1"/>
</dbReference>
<dbReference type="Pfam" id="PF00248">
    <property type="entry name" value="Aldo_ket_red"/>
    <property type="match status" value="1"/>
</dbReference>
<dbReference type="InterPro" id="IPR023210">
    <property type="entry name" value="NADP_OxRdtase_dom"/>
</dbReference>